<dbReference type="Proteomes" id="UP000276215">
    <property type="component" value="Unassembled WGS sequence"/>
</dbReference>
<evidence type="ECO:0000313" key="3">
    <source>
        <dbReference type="Proteomes" id="UP000276215"/>
    </source>
</evidence>
<keyword evidence="1" id="KW-1133">Transmembrane helix</keyword>
<gene>
    <name evidence="2" type="ORF">L873DRAFT_1005692</name>
</gene>
<dbReference type="AlphaFoldDB" id="A0A3N4JRB0"/>
<dbReference type="EMBL" id="ML120393">
    <property type="protein sequence ID" value="RPA98690.1"/>
    <property type="molecule type" value="Genomic_DNA"/>
</dbReference>
<keyword evidence="1" id="KW-0812">Transmembrane</keyword>
<reference evidence="2 3" key="1">
    <citation type="journal article" date="2018" name="Nat. Ecol. Evol.">
        <title>Pezizomycetes genomes reveal the molecular basis of ectomycorrhizal truffle lifestyle.</title>
        <authorList>
            <person name="Murat C."/>
            <person name="Payen T."/>
            <person name="Noel B."/>
            <person name="Kuo A."/>
            <person name="Morin E."/>
            <person name="Chen J."/>
            <person name="Kohler A."/>
            <person name="Krizsan K."/>
            <person name="Balestrini R."/>
            <person name="Da Silva C."/>
            <person name="Montanini B."/>
            <person name="Hainaut M."/>
            <person name="Levati E."/>
            <person name="Barry K.W."/>
            <person name="Belfiori B."/>
            <person name="Cichocki N."/>
            <person name="Clum A."/>
            <person name="Dockter R.B."/>
            <person name="Fauchery L."/>
            <person name="Guy J."/>
            <person name="Iotti M."/>
            <person name="Le Tacon F."/>
            <person name="Lindquist E.A."/>
            <person name="Lipzen A."/>
            <person name="Malagnac F."/>
            <person name="Mello A."/>
            <person name="Molinier V."/>
            <person name="Miyauchi S."/>
            <person name="Poulain J."/>
            <person name="Riccioni C."/>
            <person name="Rubini A."/>
            <person name="Sitrit Y."/>
            <person name="Splivallo R."/>
            <person name="Traeger S."/>
            <person name="Wang M."/>
            <person name="Zifcakova L."/>
            <person name="Wipf D."/>
            <person name="Zambonelli A."/>
            <person name="Paolocci F."/>
            <person name="Nowrousian M."/>
            <person name="Ottonello S."/>
            <person name="Baldrian P."/>
            <person name="Spatafora J.W."/>
            <person name="Henrissat B."/>
            <person name="Nagy L.G."/>
            <person name="Aury J.M."/>
            <person name="Wincker P."/>
            <person name="Grigoriev I.V."/>
            <person name="Bonfante P."/>
            <person name="Martin F.M."/>
        </authorList>
    </citation>
    <scope>NUCLEOTIDE SEQUENCE [LARGE SCALE GENOMIC DNA]</scope>
    <source>
        <strain evidence="2 3">120613-1</strain>
    </source>
</reference>
<evidence type="ECO:0000313" key="2">
    <source>
        <dbReference type="EMBL" id="RPA98690.1"/>
    </source>
</evidence>
<name>A0A3N4JRB0_9PEZI</name>
<feature type="transmembrane region" description="Helical" evidence="1">
    <location>
        <begin position="35"/>
        <end position="52"/>
    </location>
</feature>
<accession>A0A3N4JRB0</accession>
<organism evidence="2 3">
    <name type="scientific">Choiromyces venosus 120613-1</name>
    <dbReference type="NCBI Taxonomy" id="1336337"/>
    <lineage>
        <taxon>Eukaryota</taxon>
        <taxon>Fungi</taxon>
        <taxon>Dikarya</taxon>
        <taxon>Ascomycota</taxon>
        <taxon>Pezizomycotina</taxon>
        <taxon>Pezizomycetes</taxon>
        <taxon>Pezizales</taxon>
        <taxon>Tuberaceae</taxon>
        <taxon>Choiromyces</taxon>
    </lineage>
</organism>
<keyword evidence="3" id="KW-1185">Reference proteome</keyword>
<protein>
    <submittedName>
        <fullName evidence="2">Uncharacterized protein</fullName>
    </submittedName>
</protein>
<evidence type="ECO:0000256" key="1">
    <source>
        <dbReference type="SAM" id="Phobius"/>
    </source>
</evidence>
<proteinExistence type="predicted"/>
<keyword evidence="1" id="KW-0472">Membrane</keyword>
<sequence>MDGIDYQPKHIRYNTLINTQPCTHPSSAVFTHHPLSFSFLLLLLVLLLTPTYPPSFPHPFLLPWVFAGVYAGMAVV</sequence>